<evidence type="ECO:0000256" key="2">
    <source>
        <dbReference type="ARBA" id="ARBA00023125"/>
    </source>
</evidence>
<evidence type="ECO:0000313" key="5">
    <source>
        <dbReference type="EMBL" id="ACY49452.1"/>
    </source>
</evidence>
<evidence type="ECO:0000256" key="1">
    <source>
        <dbReference type="ARBA" id="ARBA00023015"/>
    </source>
</evidence>
<sequence length="120" mass="13360">MTARPDNDQPQVAATASCCVPPRLQRLPASEAGHRARQLKALGHPVRLQILHLLAQAGDALCVCDIEAYFELKQPTISHHLRWLKEAGFLAAEVRGTYTYYRLQPEALSGLTGWLQQLTM</sequence>
<dbReference type="PROSITE" id="PS50987">
    <property type="entry name" value="HTH_ARSR_2"/>
    <property type="match status" value="1"/>
</dbReference>
<evidence type="ECO:0000259" key="4">
    <source>
        <dbReference type="PROSITE" id="PS50987"/>
    </source>
</evidence>
<keyword evidence="2" id="KW-0238">DNA-binding</keyword>
<accession>D0MFW3</accession>
<dbReference type="InterPro" id="IPR011991">
    <property type="entry name" value="ArsR-like_HTH"/>
</dbReference>
<feature type="domain" description="HTH arsR-type" evidence="4">
    <location>
        <begin position="27"/>
        <end position="120"/>
    </location>
</feature>
<dbReference type="HOGENOM" id="CLU_097806_3_2_10"/>
<dbReference type="PRINTS" id="PR00778">
    <property type="entry name" value="HTHARSR"/>
</dbReference>
<dbReference type="AlphaFoldDB" id="D0MFW3"/>
<dbReference type="PANTHER" id="PTHR33154:SF18">
    <property type="entry name" value="ARSENICAL RESISTANCE OPERON REPRESSOR"/>
    <property type="match status" value="1"/>
</dbReference>
<reference evidence="5 6" key="1">
    <citation type="journal article" date="2009" name="Stand. Genomic Sci.">
        <title>Complete genome sequence of Rhodothermus marinus type strain (R-10).</title>
        <authorList>
            <person name="Nolan M."/>
            <person name="Tindall B.J."/>
            <person name="Pomrenke H."/>
            <person name="Lapidus A."/>
            <person name="Copeland A."/>
            <person name="Glavina Del Rio T."/>
            <person name="Lucas S."/>
            <person name="Chen F."/>
            <person name="Tice H."/>
            <person name="Cheng J.F."/>
            <person name="Saunders E."/>
            <person name="Han C."/>
            <person name="Bruce D."/>
            <person name="Goodwin L."/>
            <person name="Chain P."/>
            <person name="Pitluck S."/>
            <person name="Ovchinikova G."/>
            <person name="Pati A."/>
            <person name="Ivanova N."/>
            <person name="Mavromatis K."/>
            <person name="Chen A."/>
            <person name="Palaniappan K."/>
            <person name="Land M."/>
            <person name="Hauser L."/>
            <person name="Chang Y.J."/>
            <person name="Jeffries C.D."/>
            <person name="Brettin T."/>
            <person name="Goker M."/>
            <person name="Bristow J."/>
            <person name="Eisen J.A."/>
            <person name="Markowitz V."/>
            <person name="Hugenholtz P."/>
            <person name="Kyrpides N.C."/>
            <person name="Klenk H.P."/>
            <person name="Detter J.C."/>
        </authorList>
    </citation>
    <scope>NUCLEOTIDE SEQUENCE [LARGE SCALE GENOMIC DNA]</scope>
    <source>
        <strain evidence="6">ATCC 43812 / DSM 4252 / R-10</strain>
    </source>
</reference>
<dbReference type="InterPro" id="IPR036388">
    <property type="entry name" value="WH-like_DNA-bd_sf"/>
</dbReference>
<dbReference type="SUPFAM" id="SSF46785">
    <property type="entry name" value="Winged helix' DNA-binding domain"/>
    <property type="match status" value="1"/>
</dbReference>
<dbReference type="NCBIfam" id="NF033788">
    <property type="entry name" value="HTH_metalloreg"/>
    <property type="match status" value="1"/>
</dbReference>
<dbReference type="InterPro" id="IPR036390">
    <property type="entry name" value="WH_DNA-bd_sf"/>
</dbReference>
<evidence type="ECO:0000313" key="6">
    <source>
        <dbReference type="Proteomes" id="UP000002221"/>
    </source>
</evidence>
<name>D0MFW3_RHOM4</name>
<dbReference type="KEGG" id="rmr:Rmar_2579"/>
<dbReference type="RefSeq" id="WP_012845062.1">
    <property type="nucleotide sequence ID" value="NC_013501.1"/>
</dbReference>
<proteinExistence type="predicted"/>
<keyword evidence="3" id="KW-0804">Transcription</keyword>
<dbReference type="InterPro" id="IPR051081">
    <property type="entry name" value="HTH_MetalResp_TranReg"/>
</dbReference>
<dbReference type="Proteomes" id="UP000002221">
    <property type="component" value="Chromosome"/>
</dbReference>
<dbReference type="GO" id="GO:0003700">
    <property type="term" value="F:DNA-binding transcription factor activity"/>
    <property type="evidence" value="ECO:0007669"/>
    <property type="project" value="InterPro"/>
</dbReference>
<dbReference type="PANTHER" id="PTHR33154">
    <property type="entry name" value="TRANSCRIPTIONAL REGULATOR, ARSR FAMILY"/>
    <property type="match status" value="1"/>
</dbReference>
<protein>
    <submittedName>
        <fullName evidence="5">Transcriptional regulator, ArsR family</fullName>
    </submittedName>
</protein>
<gene>
    <name evidence="5" type="ordered locus">Rmar_2579</name>
</gene>
<dbReference type="GO" id="GO:0003677">
    <property type="term" value="F:DNA binding"/>
    <property type="evidence" value="ECO:0007669"/>
    <property type="project" value="UniProtKB-KW"/>
</dbReference>
<dbReference type="Gene3D" id="1.10.10.10">
    <property type="entry name" value="Winged helix-like DNA-binding domain superfamily/Winged helix DNA-binding domain"/>
    <property type="match status" value="1"/>
</dbReference>
<dbReference type="EMBL" id="CP001807">
    <property type="protein sequence ID" value="ACY49452.1"/>
    <property type="molecule type" value="Genomic_DNA"/>
</dbReference>
<dbReference type="Pfam" id="PF01022">
    <property type="entry name" value="HTH_5"/>
    <property type="match status" value="1"/>
</dbReference>
<organism evidence="5 6">
    <name type="scientific">Rhodothermus marinus (strain ATCC 43812 / DSM 4252 / R-10)</name>
    <name type="common">Rhodothermus obamensis</name>
    <dbReference type="NCBI Taxonomy" id="518766"/>
    <lineage>
        <taxon>Bacteria</taxon>
        <taxon>Pseudomonadati</taxon>
        <taxon>Rhodothermota</taxon>
        <taxon>Rhodothermia</taxon>
        <taxon>Rhodothermales</taxon>
        <taxon>Rhodothermaceae</taxon>
        <taxon>Rhodothermus</taxon>
    </lineage>
</organism>
<dbReference type="STRING" id="518766.Rmar_2579"/>
<dbReference type="eggNOG" id="COG0640">
    <property type="taxonomic scope" value="Bacteria"/>
</dbReference>
<keyword evidence="6" id="KW-1185">Reference proteome</keyword>
<evidence type="ECO:0000256" key="3">
    <source>
        <dbReference type="ARBA" id="ARBA00023163"/>
    </source>
</evidence>
<keyword evidence="1" id="KW-0805">Transcription regulation</keyword>
<dbReference type="CDD" id="cd00090">
    <property type="entry name" value="HTH_ARSR"/>
    <property type="match status" value="1"/>
</dbReference>
<dbReference type="OrthoDB" id="9802016at2"/>
<dbReference type="SMART" id="SM00418">
    <property type="entry name" value="HTH_ARSR"/>
    <property type="match status" value="1"/>
</dbReference>
<dbReference type="InterPro" id="IPR001845">
    <property type="entry name" value="HTH_ArsR_DNA-bd_dom"/>
</dbReference>